<keyword evidence="2" id="KW-1185">Reference proteome</keyword>
<proteinExistence type="predicted"/>
<evidence type="ECO:0000313" key="1">
    <source>
        <dbReference type="EMBL" id="KAA8912788.1"/>
    </source>
</evidence>
<dbReference type="AlphaFoldDB" id="A0A5J5F7D3"/>
<dbReference type="EMBL" id="VXIS01000020">
    <property type="protein sequence ID" value="KAA8912788.1"/>
    <property type="molecule type" value="Genomic_DNA"/>
</dbReference>
<accession>A0A5J5F7D3</accession>
<sequence length="74" mass="8148">MLFLRQTIGGTFGIVLVHLLRESEAQEHHITRASKPARGRRAALTGRRALHCTGDCCAARLGVSSNGFWTRPPH</sequence>
<name>A0A5J5F7D3_9PEZI</name>
<gene>
    <name evidence="1" type="ORF">FN846DRAFT_932830</name>
</gene>
<comment type="caution">
    <text evidence="1">The sequence shown here is derived from an EMBL/GenBank/DDBJ whole genome shotgun (WGS) entry which is preliminary data.</text>
</comment>
<reference evidence="1 2" key="1">
    <citation type="submission" date="2019-09" db="EMBL/GenBank/DDBJ databases">
        <title>Draft genome of the ectomycorrhizal ascomycete Sphaerosporella brunnea.</title>
        <authorList>
            <consortium name="DOE Joint Genome Institute"/>
            <person name="Benucci G.M."/>
            <person name="Marozzi G."/>
            <person name="Antonielli L."/>
            <person name="Sanchez S."/>
            <person name="Marco P."/>
            <person name="Wang X."/>
            <person name="Falini L.B."/>
            <person name="Barry K."/>
            <person name="Haridas S."/>
            <person name="Lipzen A."/>
            <person name="Labutti K."/>
            <person name="Grigoriev I.V."/>
            <person name="Murat C."/>
            <person name="Martin F."/>
            <person name="Albertini E."/>
            <person name="Donnini D."/>
            <person name="Bonito G."/>
        </authorList>
    </citation>
    <scope>NUCLEOTIDE SEQUENCE [LARGE SCALE GENOMIC DNA]</scope>
    <source>
        <strain evidence="1 2">Sb_GMNB300</strain>
    </source>
</reference>
<dbReference type="Proteomes" id="UP000326924">
    <property type="component" value="Unassembled WGS sequence"/>
</dbReference>
<organism evidence="1 2">
    <name type="scientific">Sphaerosporella brunnea</name>
    <dbReference type="NCBI Taxonomy" id="1250544"/>
    <lineage>
        <taxon>Eukaryota</taxon>
        <taxon>Fungi</taxon>
        <taxon>Dikarya</taxon>
        <taxon>Ascomycota</taxon>
        <taxon>Pezizomycotina</taxon>
        <taxon>Pezizomycetes</taxon>
        <taxon>Pezizales</taxon>
        <taxon>Pyronemataceae</taxon>
        <taxon>Sphaerosporella</taxon>
    </lineage>
</organism>
<evidence type="ECO:0000313" key="2">
    <source>
        <dbReference type="Proteomes" id="UP000326924"/>
    </source>
</evidence>
<dbReference type="InParanoid" id="A0A5J5F7D3"/>
<protein>
    <submittedName>
        <fullName evidence="1">Uncharacterized protein</fullName>
    </submittedName>
</protein>